<reference evidence="1" key="1">
    <citation type="submission" date="2024-07" db="EMBL/GenBank/DDBJ databases">
        <authorList>
            <person name="Bringhurst R.M."/>
            <person name="Homer T.E."/>
        </authorList>
    </citation>
    <scope>NUCLEOTIDE SEQUENCE</scope>
</reference>
<proteinExistence type="predicted"/>
<dbReference type="EMBL" id="PQ015379">
    <property type="protein sequence ID" value="XDJ15108.1"/>
    <property type="molecule type" value="Genomic_DNA"/>
</dbReference>
<protein>
    <submittedName>
        <fullName evidence="1">Uncharacterized protein</fullName>
    </submittedName>
</protein>
<name>A0AB39CE09_9VIRU</name>
<accession>A0AB39CE09</accession>
<organism evidence="1">
    <name type="scientific">Pseudomonas phage HRDY3</name>
    <dbReference type="NCBI Taxonomy" id="3236930"/>
    <lineage>
        <taxon>Viruses</taxon>
    </lineage>
</organism>
<sequence length="172" mass="20251">MPRITYAIERCGGHEFRAFKILMPEFVEPGYYRHGVSLSCFRTRELRRAFPQDRATKDTENNPAIYYSIADEEDLHFRYNMLRESLEKKDPDGVWLDLGPDFLPVGIHAIPLITVNGAFEFYEAIGYDYKKQKWLPTSEVQKFKTDFYRANAIMMEKQARATNRIAPRKEQK</sequence>
<evidence type="ECO:0000313" key="1">
    <source>
        <dbReference type="EMBL" id="XDJ15108.1"/>
    </source>
</evidence>